<accession>A0AC60NZ02</accession>
<gene>
    <name evidence="1" type="ORF">HPB47_010763</name>
</gene>
<reference evidence="1 2" key="1">
    <citation type="journal article" date="2020" name="Cell">
        <title>Large-Scale Comparative Analyses of Tick Genomes Elucidate Their Genetic Diversity and Vector Capacities.</title>
        <authorList>
            <consortium name="Tick Genome and Microbiome Consortium (TIGMIC)"/>
            <person name="Jia N."/>
            <person name="Wang J."/>
            <person name="Shi W."/>
            <person name="Du L."/>
            <person name="Sun Y."/>
            <person name="Zhan W."/>
            <person name="Jiang J.F."/>
            <person name="Wang Q."/>
            <person name="Zhang B."/>
            <person name="Ji P."/>
            <person name="Bell-Sakyi L."/>
            <person name="Cui X.M."/>
            <person name="Yuan T.T."/>
            <person name="Jiang B.G."/>
            <person name="Yang W.F."/>
            <person name="Lam T.T."/>
            <person name="Chang Q.C."/>
            <person name="Ding S.J."/>
            <person name="Wang X.J."/>
            <person name="Zhu J.G."/>
            <person name="Ruan X.D."/>
            <person name="Zhao L."/>
            <person name="Wei J.T."/>
            <person name="Ye R.Z."/>
            <person name="Que T.C."/>
            <person name="Du C.H."/>
            <person name="Zhou Y.H."/>
            <person name="Cheng J.X."/>
            <person name="Dai P.F."/>
            <person name="Guo W.B."/>
            <person name="Han X.H."/>
            <person name="Huang E.J."/>
            <person name="Li L.F."/>
            <person name="Wei W."/>
            <person name="Gao Y.C."/>
            <person name="Liu J.Z."/>
            <person name="Shao H.Z."/>
            <person name="Wang X."/>
            <person name="Wang C.C."/>
            <person name="Yang T.C."/>
            <person name="Huo Q.B."/>
            <person name="Li W."/>
            <person name="Chen H.Y."/>
            <person name="Chen S.E."/>
            <person name="Zhou L.G."/>
            <person name="Ni X.B."/>
            <person name="Tian J.H."/>
            <person name="Sheng Y."/>
            <person name="Liu T."/>
            <person name="Pan Y.S."/>
            <person name="Xia L.Y."/>
            <person name="Li J."/>
            <person name="Zhao F."/>
            <person name="Cao W.C."/>
        </authorList>
    </citation>
    <scope>NUCLEOTIDE SEQUENCE [LARGE SCALE GENOMIC DNA]</scope>
    <source>
        <strain evidence="1">Iper-2018</strain>
    </source>
</reference>
<protein>
    <submittedName>
        <fullName evidence="1">Uncharacterized protein</fullName>
    </submittedName>
</protein>
<dbReference type="EMBL" id="JABSTQ010011374">
    <property type="protein sequence ID" value="KAG0412124.1"/>
    <property type="molecule type" value="Genomic_DNA"/>
</dbReference>
<name>A0AC60NZ02_IXOPE</name>
<organism evidence="1 2">
    <name type="scientific">Ixodes persulcatus</name>
    <name type="common">Taiga tick</name>
    <dbReference type="NCBI Taxonomy" id="34615"/>
    <lineage>
        <taxon>Eukaryota</taxon>
        <taxon>Metazoa</taxon>
        <taxon>Ecdysozoa</taxon>
        <taxon>Arthropoda</taxon>
        <taxon>Chelicerata</taxon>
        <taxon>Arachnida</taxon>
        <taxon>Acari</taxon>
        <taxon>Parasitiformes</taxon>
        <taxon>Ixodida</taxon>
        <taxon>Ixodoidea</taxon>
        <taxon>Ixodidae</taxon>
        <taxon>Ixodinae</taxon>
        <taxon>Ixodes</taxon>
    </lineage>
</organism>
<sequence length="214" mass="23482">MSRTGLKDKDKYESNNSRRTHSIMCPEDLAAGKKSHWPELEITGIIRNLSPALWRLSHLTCLYLNDNSLSRLPPGIGRLSGLQHLDLSCNKLRSLPAELGDLVLLQQLLLSHNYLRVLPYEIGKLFRLQVLGLKGNPLAPEILNVYSEPNGTSKLLAYLLDNLVGFATAEVAAADSVDAWGAAMFVGIERSTSGRACATVFLLAARGPQRHGKL</sequence>
<proteinExistence type="predicted"/>
<evidence type="ECO:0000313" key="1">
    <source>
        <dbReference type="EMBL" id="KAG0412124.1"/>
    </source>
</evidence>
<evidence type="ECO:0000313" key="2">
    <source>
        <dbReference type="Proteomes" id="UP000805193"/>
    </source>
</evidence>
<dbReference type="Proteomes" id="UP000805193">
    <property type="component" value="Unassembled WGS sequence"/>
</dbReference>
<keyword evidence="2" id="KW-1185">Reference proteome</keyword>
<comment type="caution">
    <text evidence="1">The sequence shown here is derived from an EMBL/GenBank/DDBJ whole genome shotgun (WGS) entry which is preliminary data.</text>
</comment>